<comment type="caution">
    <text evidence="5">The sequence shown here is derived from an EMBL/GenBank/DDBJ whole genome shotgun (WGS) entry which is preliminary data.</text>
</comment>
<evidence type="ECO:0000256" key="1">
    <source>
        <dbReference type="SAM" id="Coils"/>
    </source>
</evidence>
<dbReference type="NCBIfam" id="TIGR02894">
    <property type="entry name" value="DNA_bind_RsfA"/>
    <property type="match status" value="1"/>
</dbReference>
<dbReference type="InterPro" id="IPR017930">
    <property type="entry name" value="Myb_dom"/>
</dbReference>
<dbReference type="EMBL" id="JBHUIK010000001">
    <property type="protein sequence ID" value="MFD2212968.1"/>
    <property type="molecule type" value="Genomic_DNA"/>
</dbReference>
<feature type="domain" description="Myb-like" evidence="3">
    <location>
        <begin position="1"/>
        <end position="57"/>
    </location>
</feature>
<evidence type="ECO:0000313" key="6">
    <source>
        <dbReference type="Proteomes" id="UP001597318"/>
    </source>
</evidence>
<dbReference type="InterPro" id="IPR014243">
    <property type="entry name" value="RsfA-like"/>
</dbReference>
<dbReference type="Pfam" id="PF13921">
    <property type="entry name" value="Myb_DNA-bind_6"/>
    <property type="match status" value="1"/>
</dbReference>
<feature type="coiled-coil region" evidence="1">
    <location>
        <begin position="143"/>
        <end position="198"/>
    </location>
</feature>
<proteinExistence type="predicted"/>
<evidence type="ECO:0000259" key="4">
    <source>
        <dbReference type="PROSITE" id="PS51294"/>
    </source>
</evidence>
<organism evidence="5 6">
    <name type="scientific">Metabacillus endolithicus</name>
    <dbReference type="NCBI Taxonomy" id="1535204"/>
    <lineage>
        <taxon>Bacteria</taxon>
        <taxon>Bacillati</taxon>
        <taxon>Bacillota</taxon>
        <taxon>Bacilli</taxon>
        <taxon>Bacillales</taxon>
        <taxon>Bacillaceae</taxon>
        <taxon>Metabacillus</taxon>
    </lineage>
</organism>
<evidence type="ECO:0000259" key="3">
    <source>
        <dbReference type="PROSITE" id="PS50090"/>
    </source>
</evidence>
<dbReference type="PANTHER" id="PTHR41302:SF2">
    <property type="entry name" value="PRESPORE SPECIFIC TRANSCRIPTIONAL ACTIVATOR RSFA"/>
    <property type="match status" value="1"/>
</dbReference>
<evidence type="ECO:0000256" key="2">
    <source>
        <dbReference type="SAM" id="MobiDB-lite"/>
    </source>
</evidence>
<keyword evidence="6" id="KW-1185">Reference proteome</keyword>
<protein>
    <submittedName>
        <fullName evidence="5">RsfA family transcriptional regulator</fullName>
    </submittedName>
</protein>
<accession>A0ABW5BS61</accession>
<evidence type="ECO:0000313" key="5">
    <source>
        <dbReference type="EMBL" id="MFD2212968.1"/>
    </source>
</evidence>
<feature type="compositionally biased region" description="Polar residues" evidence="2">
    <location>
        <begin position="104"/>
        <end position="123"/>
    </location>
</feature>
<gene>
    <name evidence="5" type="ORF">ACFSKK_04470</name>
</gene>
<feature type="region of interest" description="Disordered" evidence="2">
    <location>
        <begin position="98"/>
        <end position="123"/>
    </location>
</feature>
<dbReference type="PANTHER" id="PTHR41302">
    <property type="entry name" value="PRESPORE-SPECIFIC TRANSCRIPTIONAL REGULATOR RSFA-RELATED"/>
    <property type="match status" value="1"/>
</dbReference>
<reference evidence="6" key="1">
    <citation type="journal article" date="2019" name="Int. J. Syst. Evol. Microbiol.">
        <title>The Global Catalogue of Microorganisms (GCM) 10K type strain sequencing project: providing services to taxonomists for standard genome sequencing and annotation.</title>
        <authorList>
            <consortium name="The Broad Institute Genomics Platform"/>
            <consortium name="The Broad Institute Genome Sequencing Center for Infectious Disease"/>
            <person name="Wu L."/>
            <person name="Ma J."/>
        </authorList>
    </citation>
    <scope>NUCLEOTIDE SEQUENCE [LARGE SCALE GENOMIC DNA]</scope>
    <source>
        <strain evidence="6">CGMCC 1.15474</strain>
    </source>
</reference>
<keyword evidence="1" id="KW-0175">Coiled coil</keyword>
<feature type="domain" description="HTH myb-type" evidence="4">
    <location>
        <begin position="1"/>
        <end position="61"/>
    </location>
</feature>
<dbReference type="RefSeq" id="WP_098799431.1">
    <property type="nucleotide sequence ID" value="NZ_CP095550.1"/>
</dbReference>
<dbReference type="InterPro" id="IPR001005">
    <property type="entry name" value="SANT/Myb"/>
</dbReference>
<sequence length="225" mass="26270">MTTTRQDAWTHDEDLLLAEVVLRHIREGATQLAAFEEVGRKLSRTAAACGFRWNSHVRKQYKTGIEVAKKQRKELRTLNSQEKVEEQKEVNVKETALEVEHTESTQPTQLSEPTQSNQPSTNSKNAIKDLISFLQQYEDAPSIKEVQEENLQLRNKIQELQNEVEKLKDEKQSLTNHLQVVEEDYRALIEIMDRARKMVILQEDERSRKVKFQMDKNGNLERVEK</sequence>
<name>A0ABW5BS61_9BACI</name>
<dbReference type="PROSITE" id="PS50090">
    <property type="entry name" value="MYB_LIKE"/>
    <property type="match status" value="1"/>
</dbReference>
<dbReference type="Proteomes" id="UP001597318">
    <property type="component" value="Unassembled WGS sequence"/>
</dbReference>
<dbReference type="PROSITE" id="PS51294">
    <property type="entry name" value="HTH_MYB"/>
    <property type="match status" value="1"/>
</dbReference>